<comment type="subcellular location">
    <subcellularLocation>
        <location evidence="1">Endoplasmic reticulum membrane</location>
        <topology evidence="1">Multi-pass membrane protein</topology>
    </subcellularLocation>
</comment>
<dbReference type="PANTHER" id="PTHR20994:SF0">
    <property type="entry name" value="ER MEMBRANE PROTEIN COMPLEX SUBUNIT 6"/>
    <property type="match status" value="1"/>
</dbReference>
<dbReference type="AlphaFoldDB" id="A0A1K0HG50"/>
<evidence type="ECO:0000313" key="11">
    <source>
        <dbReference type="EMBL" id="SYW73882.1"/>
    </source>
</evidence>
<reference evidence="10" key="2">
    <citation type="submission" date="2016-04" db="EMBL/GenBank/DDBJ databases">
        <authorList>
            <person name="Evans L.H."/>
            <person name="Alamgir A."/>
            <person name="Owens N."/>
            <person name="Weber N.D."/>
            <person name="Virtaneva K."/>
            <person name="Barbian K."/>
            <person name="Babar A."/>
            <person name="Rosenke K."/>
        </authorList>
    </citation>
    <scope>NUCLEOTIDE SEQUENCE</scope>
    <source>
        <strain evidence="10">UB2112</strain>
    </source>
</reference>
<dbReference type="EMBL" id="ULHB01000001">
    <property type="protein sequence ID" value="SYW73882.1"/>
    <property type="molecule type" value="Genomic_DNA"/>
</dbReference>
<reference evidence="12" key="1">
    <citation type="submission" date="2016-04" db="EMBL/GenBank/DDBJ databases">
        <authorList>
            <person name="Guldener U."/>
            <person name="Guldener U."/>
        </authorList>
    </citation>
    <scope>NUCLEOTIDE SEQUENCE [LARGE SCALE GENOMIC DNA]</scope>
    <source>
        <strain evidence="12">UB2112</strain>
    </source>
</reference>
<dbReference type="PANTHER" id="PTHR20994">
    <property type="entry name" value="ER MEMBRANE PROTEIN COMPLEX SUBUNIT 6"/>
    <property type="match status" value="1"/>
</dbReference>
<proteinExistence type="inferred from homology"/>
<dbReference type="OrthoDB" id="16510at2759"/>
<evidence type="ECO:0000256" key="1">
    <source>
        <dbReference type="ARBA" id="ARBA00004477"/>
    </source>
</evidence>
<dbReference type="InterPro" id="IPR029008">
    <property type="entry name" value="EMC6-like"/>
</dbReference>
<dbReference type="GO" id="GO:0034975">
    <property type="term" value="P:protein folding in endoplasmic reticulum"/>
    <property type="evidence" value="ECO:0007669"/>
    <property type="project" value="TreeGrafter"/>
</dbReference>
<evidence type="ECO:0000256" key="2">
    <source>
        <dbReference type="ARBA" id="ARBA00009436"/>
    </source>
</evidence>
<dbReference type="Proteomes" id="UP000179920">
    <property type="component" value="Chromosome XI"/>
</dbReference>
<name>A0A1K0HG50_9BASI</name>
<evidence type="ECO:0000313" key="12">
    <source>
        <dbReference type="Proteomes" id="UP000179920"/>
    </source>
</evidence>
<evidence type="ECO:0000256" key="4">
    <source>
        <dbReference type="ARBA" id="ARBA00022692"/>
    </source>
</evidence>
<dbReference type="GO" id="GO:0072546">
    <property type="term" value="C:EMC complex"/>
    <property type="evidence" value="ECO:0007669"/>
    <property type="project" value="InterPro"/>
</dbReference>
<keyword evidence="5" id="KW-0256">Endoplasmic reticulum</keyword>
<evidence type="ECO:0000256" key="3">
    <source>
        <dbReference type="ARBA" id="ARBA00020827"/>
    </source>
</evidence>
<dbReference type="EMBL" id="LT558127">
    <property type="protein sequence ID" value="SAM83553.1"/>
    <property type="molecule type" value="Genomic_DNA"/>
</dbReference>
<evidence type="ECO:0000313" key="13">
    <source>
        <dbReference type="Proteomes" id="UP000658997"/>
    </source>
</evidence>
<evidence type="ECO:0000256" key="5">
    <source>
        <dbReference type="ARBA" id="ARBA00022824"/>
    </source>
</evidence>
<protein>
    <recommendedName>
        <fullName evidence="3">ER membrane protein complex subunit 6</fullName>
    </recommendedName>
</protein>
<evidence type="ECO:0000256" key="9">
    <source>
        <dbReference type="SAM" id="Phobius"/>
    </source>
</evidence>
<organism evidence="10 12">
    <name type="scientific">Ustilago bromivora</name>
    <dbReference type="NCBI Taxonomy" id="307758"/>
    <lineage>
        <taxon>Eukaryota</taxon>
        <taxon>Fungi</taxon>
        <taxon>Dikarya</taxon>
        <taxon>Basidiomycota</taxon>
        <taxon>Ustilaginomycotina</taxon>
        <taxon>Ustilaginomycetes</taxon>
        <taxon>Ustilaginales</taxon>
        <taxon>Ustilaginaceae</taxon>
        <taxon>Ustilago</taxon>
    </lineage>
</organism>
<keyword evidence="13" id="KW-1185">Reference proteome</keyword>
<evidence type="ECO:0000256" key="6">
    <source>
        <dbReference type="ARBA" id="ARBA00022989"/>
    </source>
</evidence>
<feature type="transmembrane region" description="Helical" evidence="9">
    <location>
        <begin position="54"/>
        <end position="74"/>
    </location>
</feature>
<feature type="region of interest" description="Disordered" evidence="8">
    <location>
        <begin position="95"/>
        <end position="118"/>
    </location>
</feature>
<keyword evidence="6 9" id="KW-1133">Transmembrane helix</keyword>
<accession>A0A1K0HG50</accession>
<evidence type="ECO:0000256" key="8">
    <source>
        <dbReference type="SAM" id="MobiDB-lite"/>
    </source>
</evidence>
<comment type="similarity">
    <text evidence="2">Belongs to the EMC6 family.</text>
</comment>
<dbReference type="InterPro" id="IPR008504">
    <property type="entry name" value="Emc6"/>
</dbReference>
<dbReference type="GO" id="GO:0000045">
    <property type="term" value="P:autophagosome assembly"/>
    <property type="evidence" value="ECO:0007669"/>
    <property type="project" value="TreeGrafter"/>
</dbReference>
<sequence>MSAAALIQEQELQLRAQSYYPQNVTHNAKQVEYVRSTALSVAGSVAGVLGLTNWIGFGFYIVSVLLTNSLVLLINANGTPSKYFISPSPPAKPLTSSKSPAATNKNVKVKTVSPSGPSVSIDPRSGSFSAQDVAGFLVNGLTENAFSFILWWTFWFGIVHVYD</sequence>
<dbReference type="Pfam" id="PF07019">
    <property type="entry name" value="EMC6"/>
    <property type="match status" value="1"/>
</dbReference>
<keyword evidence="4 9" id="KW-0812">Transmembrane</keyword>
<dbReference type="Proteomes" id="UP000658997">
    <property type="component" value="Unassembled WGS sequence"/>
</dbReference>
<reference evidence="11" key="3">
    <citation type="submission" date="2018-08" db="EMBL/GenBank/DDBJ databases">
        <authorList>
            <person name="Guldener U."/>
        </authorList>
    </citation>
    <scope>NUCLEOTIDE SEQUENCE</scope>
    <source>
        <strain evidence="11">UB2</strain>
    </source>
</reference>
<evidence type="ECO:0000256" key="7">
    <source>
        <dbReference type="ARBA" id="ARBA00023136"/>
    </source>
</evidence>
<gene>
    <name evidence="11" type="ORF">UBRO2_00157</name>
    <name evidence="10" type="ORF">UBRO_06731</name>
</gene>
<evidence type="ECO:0000313" key="10">
    <source>
        <dbReference type="EMBL" id="SAM83553.1"/>
    </source>
</evidence>
<keyword evidence="7 9" id="KW-0472">Membrane</keyword>